<protein>
    <recommendedName>
        <fullName evidence="3">Protein kinase domain-containing protein</fullName>
    </recommendedName>
</protein>
<accession>A0A2G8RYX7</accession>
<proteinExistence type="predicted"/>
<reference evidence="1 2" key="1">
    <citation type="journal article" date="2015" name="Sci. Rep.">
        <title>Chromosome-level genome map provides insights into diverse defense mechanisms in the medicinal fungus Ganoderma sinense.</title>
        <authorList>
            <person name="Zhu Y."/>
            <person name="Xu J."/>
            <person name="Sun C."/>
            <person name="Zhou S."/>
            <person name="Xu H."/>
            <person name="Nelson D.R."/>
            <person name="Qian J."/>
            <person name="Song J."/>
            <person name="Luo H."/>
            <person name="Xiang L."/>
            <person name="Li Y."/>
            <person name="Xu Z."/>
            <person name="Ji A."/>
            <person name="Wang L."/>
            <person name="Lu S."/>
            <person name="Hayward A."/>
            <person name="Sun W."/>
            <person name="Li X."/>
            <person name="Schwartz D.C."/>
            <person name="Wang Y."/>
            <person name="Chen S."/>
        </authorList>
    </citation>
    <scope>NUCLEOTIDE SEQUENCE [LARGE SCALE GENOMIC DNA]</scope>
    <source>
        <strain evidence="1 2">ZZ0214-1</strain>
    </source>
</reference>
<comment type="caution">
    <text evidence="1">The sequence shown here is derived from an EMBL/GenBank/DDBJ whole genome shotgun (WGS) entry which is preliminary data.</text>
</comment>
<sequence length="106" mass="12148">MSLFPSCCRNTSPESFLKLILKHWHILTTVDYLHSDAKLRVHTDIQEHNILLHYTVAAPRSRRSRTQAEGRASRCARKVAPGDHSASLYHEIVTEPTNCGRPMFCY</sequence>
<dbReference type="Gene3D" id="1.10.510.10">
    <property type="entry name" value="Transferase(Phosphotransferase) domain 1"/>
    <property type="match status" value="1"/>
</dbReference>
<gene>
    <name evidence="1" type="ORF">GSI_11208</name>
</gene>
<evidence type="ECO:0008006" key="3">
    <source>
        <dbReference type="Google" id="ProtNLM"/>
    </source>
</evidence>
<dbReference type="OrthoDB" id="5979581at2759"/>
<name>A0A2G8RYX7_9APHY</name>
<dbReference type="AlphaFoldDB" id="A0A2G8RYX7"/>
<keyword evidence="2" id="KW-1185">Reference proteome</keyword>
<organism evidence="1 2">
    <name type="scientific">Ganoderma sinense ZZ0214-1</name>
    <dbReference type="NCBI Taxonomy" id="1077348"/>
    <lineage>
        <taxon>Eukaryota</taxon>
        <taxon>Fungi</taxon>
        <taxon>Dikarya</taxon>
        <taxon>Basidiomycota</taxon>
        <taxon>Agaricomycotina</taxon>
        <taxon>Agaricomycetes</taxon>
        <taxon>Polyporales</taxon>
        <taxon>Polyporaceae</taxon>
        <taxon>Ganoderma</taxon>
    </lineage>
</organism>
<evidence type="ECO:0000313" key="2">
    <source>
        <dbReference type="Proteomes" id="UP000230002"/>
    </source>
</evidence>
<evidence type="ECO:0000313" key="1">
    <source>
        <dbReference type="EMBL" id="PIL26729.1"/>
    </source>
</evidence>
<dbReference type="EMBL" id="AYKW01000039">
    <property type="protein sequence ID" value="PIL26729.1"/>
    <property type="molecule type" value="Genomic_DNA"/>
</dbReference>
<dbReference type="Proteomes" id="UP000230002">
    <property type="component" value="Unassembled WGS sequence"/>
</dbReference>